<dbReference type="Pfam" id="PF07870">
    <property type="entry name" value="DUF1657"/>
    <property type="match status" value="1"/>
</dbReference>
<evidence type="ECO:0000313" key="5">
    <source>
        <dbReference type="Proteomes" id="UP000214606"/>
    </source>
</evidence>
<evidence type="ECO:0000256" key="1">
    <source>
        <dbReference type="SAM" id="Coils"/>
    </source>
</evidence>
<evidence type="ECO:0000313" key="3">
    <source>
        <dbReference type="EMBL" id="KZN97026.1"/>
    </source>
</evidence>
<reference evidence="3 4" key="1">
    <citation type="submission" date="2016-04" db="EMBL/GenBank/DDBJ databases">
        <title>Draft genome sequence of Aeribacillus pallidus 8m3 from petroleum reservoir.</title>
        <authorList>
            <person name="Poltaraus A.B."/>
            <person name="Nazina T.N."/>
            <person name="Tourova T.P."/>
            <person name="Malakho S.M."/>
            <person name="Korshunova A.V."/>
            <person name="Sokolova D.S."/>
        </authorList>
    </citation>
    <scope>NUCLEOTIDE SEQUENCE [LARGE SCALE GENOMIC DNA]</scope>
    <source>
        <strain evidence="3 4">8m3</strain>
    </source>
</reference>
<name>A0A165YFN5_9BACI</name>
<dbReference type="GeneID" id="301127205"/>
<keyword evidence="4" id="KW-1185">Reference proteome</keyword>
<protein>
    <recommendedName>
        <fullName evidence="6">DUF1657 domain-containing protein</fullName>
    </recommendedName>
</protein>
<dbReference type="KEGG" id="apak:AP3564_02975"/>
<feature type="coiled-coil region" evidence="1">
    <location>
        <begin position="26"/>
        <end position="61"/>
    </location>
</feature>
<accession>A0A163ZW36</accession>
<dbReference type="EMBL" id="LWBR01000013">
    <property type="protein sequence ID" value="KZN97026.1"/>
    <property type="molecule type" value="Genomic_DNA"/>
</dbReference>
<evidence type="ECO:0008006" key="6">
    <source>
        <dbReference type="Google" id="ProtNLM"/>
    </source>
</evidence>
<accession>A0A165YFN5</accession>
<gene>
    <name evidence="2" type="ORF">AP3564_02975</name>
    <name evidence="3" type="ORF">AZI98_05535</name>
</gene>
<dbReference type="Proteomes" id="UP000076476">
    <property type="component" value="Unassembled WGS sequence"/>
</dbReference>
<evidence type="ECO:0000313" key="4">
    <source>
        <dbReference type="Proteomes" id="UP000076476"/>
    </source>
</evidence>
<reference evidence="2 5" key="2">
    <citation type="submission" date="2016-10" db="EMBL/GenBank/DDBJ databases">
        <title>The whole genome sequencing and assembly of Aeribacillus pallidus KCTC3564 strain.</title>
        <authorList>
            <person name="Lee Y.-J."/>
            <person name="Park M.-K."/>
            <person name="Yi H."/>
            <person name="Bahn Y.-S."/>
            <person name="Kim J.F."/>
            <person name="Lee D.-W."/>
        </authorList>
    </citation>
    <scope>NUCLEOTIDE SEQUENCE [LARGE SCALE GENOMIC DNA]</scope>
    <source>
        <strain evidence="2 5">KCTC3564</strain>
    </source>
</reference>
<evidence type="ECO:0000313" key="2">
    <source>
        <dbReference type="EMBL" id="ASS89354.1"/>
    </source>
</evidence>
<dbReference type="InterPro" id="IPR012452">
    <property type="entry name" value="DUF1657"/>
</dbReference>
<dbReference type="Proteomes" id="UP000214606">
    <property type="component" value="Chromosome"/>
</dbReference>
<dbReference type="OrthoDB" id="2902550at2"/>
<dbReference type="EMBL" id="CP017703">
    <property type="protein sequence ID" value="ASS89354.1"/>
    <property type="molecule type" value="Genomic_DNA"/>
</dbReference>
<dbReference type="RefSeq" id="WP_063387284.1">
    <property type="nucleotide sequence ID" value="NZ_CP017703.1"/>
</dbReference>
<dbReference type="AlphaFoldDB" id="A0A165YFN5"/>
<proteinExistence type="predicted"/>
<organism evidence="3 4">
    <name type="scientific">Aeribacillus pallidus</name>
    <dbReference type="NCBI Taxonomy" id="33936"/>
    <lineage>
        <taxon>Bacteria</taxon>
        <taxon>Bacillati</taxon>
        <taxon>Bacillota</taxon>
        <taxon>Bacilli</taxon>
        <taxon>Bacillales</taxon>
        <taxon>Bacillaceae</taxon>
        <taxon>Aeribacillus</taxon>
    </lineage>
</organism>
<sequence>MTVGTKLMETISSCESAVANLHSFALETEDQQAKQLYQNLAKQQQEVLDHLKARLNYIQNEEPQFKQL</sequence>
<dbReference type="STRING" id="33936.AZI98_05535"/>
<keyword evidence="1" id="KW-0175">Coiled coil</keyword>